<dbReference type="EMBL" id="SHQU01000010">
    <property type="protein sequence ID" value="TCE42104.1"/>
    <property type="molecule type" value="Genomic_DNA"/>
</dbReference>
<evidence type="ECO:0000313" key="6">
    <source>
        <dbReference type="EMBL" id="TCF32969.1"/>
    </source>
</evidence>
<reference evidence="7 8" key="1">
    <citation type="journal article" date="2018" name="Sci. Rep.">
        <title>Genomic diversity and distribution of Bifidobacterium longum subsp. longum across the human lifespan.</title>
        <authorList>
            <person name="Odamaki T."/>
            <person name="Bottacini F."/>
            <person name="Kato K."/>
            <person name="Mitsuyama E."/>
            <person name="Yoshida K."/>
            <person name="Horigome A."/>
            <person name="Xiao J.Z."/>
            <person name="van Sinderen D."/>
        </authorList>
    </citation>
    <scope>NUCLEOTIDE SEQUENCE [LARGE SCALE GENOMIC DNA]</scope>
    <source>
        <strain evidence="4 8">MCC10043</strain>
        <strain evidence="5 7">MCC10070</strain>
        <strain evidence="6 9">MCC10096</strain>
    </source>
</reference>
<dbReference type="Proteomes" id="UP000292932">
    <property type="component" value="Unassembled WGS sequence"/>
</dbReference>
<evidence type="ECO:0000259" key="2">
    <source>
        <dbReference type="Pfam" id="PF01610"/>
    </source>
</evidence>
<evidence type="ECO:0000313" key="7">
    <source>
        <dbReference type="Proteomes" id="UP000291814"/>
    </source>
</evidence>
<reference evidence="6" key="2">
    <citation type="submission" date="2019-02" db="EMBL/GenBank/DDBJ databases">
        <authorList>
            <person name="Odamaki T."/>
        </authorList>
    </citation>
    <scope>NUCLEOTIDE SEQUENCE</scope>
    <source>
        <strain evidence="4">MCC10043</strain>
        <strain evidence="5">MCC10070</strain>
        <strain evidence="6">MCC10096</strain>
    </source>
</reference>
<evidence type="ECO:0000313" key="5">
    <source>
        <dbReference type="EMBL" id="TCE87742.1"/>
    </source>
</evidence>
<dbReference type="EMBL" id="SHSP01000006">
    <property type="protein sequence ID" value="TCF32969.1"/>
    <property type="molecule type" value="Genomic_DNA"/>
</dbReference>
<dbReference type="InterPro" id="IPR002560">
    <property type="entry name" value="Transposase_DDE"/>
</dbReference>
<evidence type="ECO:0000256" key="1">
    <source>
        <dbReference type="SAM" id="MobiDB-lite"/>
    </source>
</evidence>
<feature type="region of interest" description="Disordered" evidence="1">
    <location>
        <begin position="1"/>
        <end position="24"/>
    </location>
</feature>
<feature type="domain" description="Transposase IS204/IS1001/IS1096/IS1165 DDE" evidence="2">
    <location>
        <begin position="23"/>
        <end position="161"/>
    </location>
</feature>
<dbReference type="Proteomes" id="UP000292260">
    <property type="component" value="Unassembled WGS sequence"/>
</dbReference>
<protein>
    <submittedName>
        <fullName evidence="6">Transposase, IS204/IS1001/IS1096/IS1165 family protein</fullName>
    </submittedName>
</protein>
<dbReference type="Proteomes" id="UP000663812">
    <property type="component" value="Unassembled WGS sequence"/>
</dbReference>
<organism evidence="6 9">
    <name type="scientific">Bifidobacterium longum subsp. longum</name>
    <dbReference type="NCBI Taxonomy" id="1679"/>
    <lineage>
        <taxon>Bacteria</taxon>
        <taxon>Bacillati</taxon>
        <taxon>Actinomycetota</taxon>
        <taxon>Actinomycetes</taxon>
        <taxon>Bifidobacteriales</taxon>
        <taxon>Bifidobacteriaceae</taxon>
        <taxon>Bifidobacterium</taxon>
    </lineage>
</organism>
<accession>A0A4R0UJQ4</accession>
<name>A0A4R0UJQ4_BIFLL</name>
<reference evidence="3" key="3">
    <citation type="journal article" date="2021" name="Appl. Environ. Microbiol.">
        <title>Novel 3-O-alpha-d-Galactosyl-alpha-l-Arabinofuranosidase for the Assimilation of Gum Arabic Arabinogalactan Protein in Bifidobacterium longum subsp. longum.</title>
        <authorList>
            <person name="Sasaki Y."/>
            <person name="Horigome A."/>
            <person name="Odamaki T."/>
            <person name="Xiao J.Z."/>
            <person name="Ishiwata A."/>
            <person name="Ito Y."/>
            <person name="Kitahara K."/>
            <person name="Fujita K."/>
        </authorList>
    </citation>
    <scope>NUCLEOTIDE SEQUENCE</scope>
    <source>
        <strain evidence="3">MCC00316</strain>
    </source>
</reference>
<dbReference type="Proteomes" id="UP000291814">
    <property type="component" value="Unassembled WGS sequence"/>
</dbReference>
<dbReference type="AlphaFoldDB" id="A0A4R0UJQ4"/>
<evidence type="ECO:0000313" key="4">
    <source>
        <dbReference type="EMBL" id="TCE42104.1"/>
    </source>
</evidence>
<comment type="caution">
    <text evidence="6">The sequence shown here is derived from an EMBL/GenBank/DDBJ whole genome shotgun (WGS) entry which is preliminary data.</text>
</comment>
<evidence type="ECO:0000313" key="9">
    <source>
        <dbReference type="Proteomes" id="UP000292932"/>
    </source>
</evidence>
<gene>
    <name evidence="3" type="ORF">MCC00316_13260</name>
    <name evidence="4" type="ORF">MCC10043_0430</name>
    <name evidence="5" type="ORF">MCC10070_0422</name>
    <name evidence="6" type="ORF">MCC10096_0408</name>
</gene>
<dbReference type="EMBL" id="SHRR01000005">
    <property type="protein sequence ID" value="TCE87742.1"/>
    <property type="molecule type" value="Genomic_DNA"/>
</dbReference>
<evidence type="ECO:0000313" key="3">
    <source>
        <dbReference type="EMBL" id="GHM73036.1"/>
    </source>
</evidence>
<dbReference type="EMBL" id="BNHC01000008">
    <property type="protein sequence ID" value="GHM73036.1"/>
    <property type="molecule type" value="Genomic_DNA"/>
</dbReference>
<dbReference type="Pfam" id="PF01610">
    <property type="entry name" value="DDE_Tnp_ISL3"/>
    <property type="match status" value="1"/>
</dbReference>
<evidence type="ECO:0000313" key="8">
    <source>
        <dbReference type="Proteomes" id="UP000292260"/>
    </source>
</evidence>
<proteinExistence type="predicted"/>
<sequence>MGSVRRGLSRCAAGSSANGRDGAAPRTLYKGRRILLKTASLRTDRQKARADDLLTDPANKPLALAHGAYQKIISCYAHEDRRKGRGMMAELIESLAVKSGAPGCPELATLGRTLKRRMGDVFAFFDHPNGANGPTEAINGRLETLRDIALGFRNLDNYITRSLLHTGGFRQAIQTHL</sequence>